<evidence type="ECO:0000313" key="9">
    <source>
        <dbReference type="Proteomes" id="UP000530234"/>
    </source>
</evidence>
<comment type="subcellular location">
    <subcellularLocation>
        <location evidence="1">Cell membrane</location>
        <topology evidence="1">Multi-pass membrane protein</topology>
    </subcellularLocation>
</comment>
<protein>
    <recommendedName>
        <fullName evidence="7">Cardiolipin synthase N-terminal domain-containing protein</fullName>
    </recommendedName>
</protein>
<evidence type="ECO:0000256" key="1">
    <source>
        <dbReference type="ARBA" id="ARBA00004651"/>
    </source>
</evidence>
<evidence type="ECO:0000256" key="2">
    <source>
        <dbReference type="ARBA" id="ARBA00022475"/>
    </source>
</evidence>
<dbReference type="InterPro" id="IPR027379">
    <property type="entry name" value="CLS_N"/>
</dbReference>
<organism evidence="8 9">
    <name type="scientific">Streptomyces calidiresistens</name>
    <dbReference type="NCBI Taxonomy" id="1485586"/>
    <lineage>
        <taxon>Bacteria</taxon>
        <taxon>Bacillati</taxon>
        <taxon>Actinomycetota</taxon>
        <taxon>Actinomycetes</taxon>
        <taxon>Kitasatosporales</taxon>
        <taxon>Streptomycetaceae</taxon>
        <taxon>Streptomyces</taxon>
    </lineage>
</organism>
<proteinExistence type="predicted"/>
<keyword evidence="9" id="KW-1185">Reference proteome</keyword>
<evidence type="ECO:0000256" key="5">
    <source>
        <dbReference type="ARBA" id="ARBA00023136"/>
    </source>
</evidence>
<sequence length="76" mass="8316">MLRVLMFLALLGLAIFALVDCIRTSNDDVRHLPKPVWMMVIVFAWVIGPVAWLLLGRRRSFPAARAGGGGVRRGGG</sequence>
<keyword evidence="2" id="KW-1003">Cell membrane</keyword>
<evidence type="ECO:0000256" key="4">
    <source>
        <dbReference type="ARBA" id="ARBA00022989"/>
    </source>
</evidence>
<reference evidence="9" key="1">
    <citation type="submission" date="2019-10" db="EMBL/GenBank/DDBJ databases">
        <title>Streptomyces sp. nov., a novel actinobacterium isolated from alkaline environment.</title>
        <authorList>
            <person name="Golinska P."/>
        </authorList>
    </citation>
    <scope>NUCLEOTIDE SEQUENCE [LARGE SCALE GENOMIC DNA]</scope>
    <source>
        <strain evidence="9">DSM 42108</strain>
    </source>
</reference>
<comment type="caution">
    <text evidence="8">The sequence shown here is derived from an EMBL/GenBank/DDBJ whole genome shotgun (WGS) entry which is preliminary data.</text>
</comment>
<keyword evidence="4 6" id="KW-1133">Transmembrane helix</keyword>
<feature type="transmembrane region" description="Helical" evidence="6">
    <location>
        <begin position="37"/>
        <end position="55"/>
    </location>
</feature>
<evidence type="ECO:0000256" key="3">
    <source>
        <dbReference type="ARBA" id="ARBA00022692"/>
    </source>
</evidence>
<accession>A0A7W3T6J7</accession>
<evidence type="ECO:0000313" key="8">
    <source>
        <dbReference type="EMBL" id="MBB0231869.1"/>
    </source>
</evidence>
<dbReference type="GO" id="GO:0005886">
    <property type="term" value="C:plasma membrane"/>
    <property type="evidence" value="ECO:0007669"/>
    <property type="project" value="UniProtKB-SubCell"/>
</dbReference>
<dbReference type="EMBL" id="VKHS01000661">
    <property type="protein sequence ID" value="MBB0231869.1"/>
    <property type="molecule type" value="Genomic_DNA"/>
</dbReference>
<evidence type="ECO:0000259" key="7">
    <source>
        <dbReference type="Pfam" id="PF13396"/>
    </source>
</evidence>
<evidence type="ECO:0000256" key="6">
    <source>
        <dbReference type="SAM" id="Phobius"/>
    </source>
</evidence>
<dbReference type="Pfam" id="PF13396">
    <property type="entry name" value="PLDc_N"/>
    <property type="match status" value="1"/>
</dbReference>
<gene>
    <name evidence="8" type="ORF">FOE67_20795</name>
</gene>
<keyword evidence="5 6" id="KW-0472">Membrane</keyword>
<feature type="domain" description="Cardiolipin synthase N-terminal" evidence="7">
    <location>
        <begin position="13"/>
        <end position="57"/>
    </location>
</feature>
<dbReference type="Proteomes" id="UP000530234">
    <property type="component" value="Unassembled WGS sequence"/>
</dbReference>
<keyword evidence="3 6" id="KW-0812">Transmembrane</keyword>
<name>A0A7W3T6J7_9ACTN</name>
<dbReference type="AlphaFoldDB" id="A0A7W3T6J7"/>
<feature type="non-terminal residue" evidence="8">
    <location>
        <position position="76"/>
    </location>
</feature>
<dbReference type="RefSeq" id="WP_182666421.1">
    <property type="nucleotide sequence ID" value="NZ_VKHS01000661.1"/>
</dbReference>